<dbReference type="CDD" id="cd02440">
    <property type="entry name" value="AdoMet_MTases"/>
    <property type="match status" value="1"/>
</dbReference>
<dbReference type="GO" id="GO:0032259">
    <property type="term" value="P:methylation"/>
    <property type="evidence" value="ECO:0007669"/>
    <property type="project" value="UniProtKB-KW"/>
</dbReference>
<evidence type="ECO:0000313" key="3">
    <source>
        <dbReference type="Proteomes" id="UP000632289"/>
    </source>
</evidence>
<keyword evidence="2" id="KW-0489">Methyltransferase</keyword>
<dbReference type="PANTHER" id="PTHR43861:SF3">
    <property type="entry name" value="PUTATIVE (AFU_ORTHOLOGUE AFUA_2G14390)-RELATED"/>
    <property type="match status" value="1"/>
</dbReference>
<dbReference type="InterPro" id="IPR029063">
    <property type="entry name" value="SAM-dependent_MTases_sf"/>
</dbReference>
<dbReference type="RefSeq" id="WP_191210210.1">
    <property type="nucleotide sequence ID" value="NZ_BAABKL010000050.1"/>
</dbReference>
<dbReference type="SUPFAM" id="SSF53335">
    <property type="entry name" value="S-adenosyl-L-methionine-dependent methyltransferases"/>
    <property type="match status" value="1"/>
</dbReference>
<dbReference type="Proteomes" id="UP000632289">
    <property type="component" value="Unassembled WGS sequence"/>
</dbReference>
<dbReference type="GO" id="GO:0008168">
    <property type="term" value="F:methyltransferase activity"/>
    <property type="evidence" value="ECO:0007669"/>
    <property type="project" value="UniProtKB-KW"/>
</dbReference>
<dbReference type="GO" id="GO:0017000">
    <property type="term" value="P:antibiotic biosynthetic process"/>
    <property type="evidence" value="ECO:0007669"/>
    <property type="project" value="UniProtKB-ARBA"/>
</dbReference>
<reference evidence="2" key="1">
    <citation type="submission" date="2020-09" db="EMBL/GenBank/DDBJ databases">
        <title>Secondary metabolite and genome analysis of marine Streptomyces chumphonensis KK1-2T.</title>
        <authorList>
            <person name="Phongsopitanun W."/>
            <person name="Kanchanasin P."/>
            <person name="Pittayakhajonwut P."/>
            <person name="Suwanborirux K."/>
            <person name="Tanasupawat S."/>
        </authorList>
    </citation>
    <scope>NUCLEOTIDE SEQUENCE</scope>
    <source>
        <strain evidence="2">KK1-2</strain>
    </source>
</reference>
<evidence type="ECO:0000313" key="2">
    <source>
        <dbReference type="EMBL" id="MBD3932908.1"/>
    </source>
</evidence>
<gene>
    <name evidence="2" type="ORF">IF129_15285</name>
</gene>
<evidence type="ECO:0000256" key="1">
    <source>
        <dbReference type="ARBA" id="ARBA00022679"/>
    </source>
</evidence>
<sequence>MTGNTYTFGAEWDEERARLGRLAQFWAAATERAVRAAGVRPGASCLDVGAGGGEVSALLSGLVGERGRVVALDRDVRHLRAADLPAQVEVREYDIVADGPPVGERFDLVHARMVLSHLPERAEVLDRLVELCAPGGCVLLSEFDVDRPAPPTAPRTPAERFQLVHDAVVAVLGGHGCDGRFGHWMPSALAARGLTEVDAVVDGGAIRGGTPAAEFYRLTFLRLREPILAQGLAPADVVERVLTELTDPDFVTLSVPLVSAWGRRPAPGPAGRSAG</sequence>
<protein>
    <submittedName>
        <fullName evidence="2">Methyltransferase domain-containing protein</fullName>
    </submittedName>
</protein>
<comment type="caution">
    <text evidence="2">The sequence shown here is derived from an EMBL/GenBank/DDBJ whole genome shotgun (WGS) entry which is preliminary data.</text>
</comment>
<dbReference type="Pfam" id="PF13489">
    <property type="entry name" value="Methyltransf_23"/>
    <property type="match status" value="1"/>
</dbReference>
<name>A0A927IBG7_9ACTN</name>
<accession>A0A927IBG7</accession>
<dbReference type="Gene3D" id="3.40.50.150">
    <property type="entry name" value="Vaccinia Virus protein VP39"/>
    <property type="match status" value="1"/>
</dbReference>
<dbReference type="AlphaFoldDB" id="A0A927IBG7"/>
<dbReference type="PANTHER" id="PTHR43861">
    <property type="entry name" value="TRANS-ACONITATE 2-METHYLTRANSFERASE-RELATED"/>
    <property type="match status" value="1"/>
</dbReference>
<keyword evidence="3" id="KW-1185">Reference proteome</keyword>
<organism evidence="2 3">
    <name type="scientific">Streptomyces chumphonensis</name>
    <dbReference type="NCBI Taxonomy" id="1214925"/>
    <lineage>
        <taxon>Bacteria</taxon>
        <taxon>Bacillati</taxon>
        <taxon>Actinomycetota</taxon>
        <taxon>Actinomycetes</taxon>
        <taxon>Kitasatosporales</taxon>
        <taxon>Streptomycetaceae</taxon>
        <taxon>Streptomyces</taxon>
    </lineage>
</organism>
<dbReference type="EMBL" id="JACXYU010000007">
    <property type="protein sequence ID" value="MBD3932908.1"/>
    <property type="molecule type" value="Genomic_DNA"/>
</dbReference>
<keyword evidence="1" id="KW-0808">Transferase</keyword>
<proteinExistence type="predicted"/>